<protein>
    <submittedName>
        <fullName evidence="1">Uncharacterized protein</fullName>
    </submittedName>
</protein>
<proteinExistence type="predicted"/>
<sequence>DHNHNHNHTNLTTTVTQPSDRAGRITEIAARSTELRQNIINPVPTLTLSSCYPRQCYSSAIAPHNPATVHPADLSAGLGDVQSHRDVSHLLSERSVASLSGWMLLHSAYGVYLPDYRDATRPGLGAVCTSSVWPNVLMDTTRYDAAGRVTVIPTSAGKEGTLVFATAFDGTSATVVGEASATAGGVSGSLGGGGCG</sequence>
<evidence type="ECO:0000313" key="1">
    <source>
        <dbReference type="EMBL" id="RAH39808.1"/>
    </source>
</evidence>
<dbReference type="Proteomes" id="UP000249057">
    <property type="component" value="Unassembled WGS sequence"/>
</dbReference>
<reference evidence="1" key="1">
    <citation type="submission" date="2018-02" db="EMBL/GenBank/DDBJ databases">
        <title>The genomes of Aspergillus section Nigri reveals drivers in fungal speciation.</title>
        <authorList>
            <consortium name="DOE Joint Genome Institute"/>
            <person name="Vesth T.C."/>
            <person name="Nybo J."/>
            <person name="Theobald S."/>
            <person name="Brandl J."/>
            <person name="Frisvad J.C."/>
            <person name="Nielsen K.F."/>
            <person name="Lyhne E.K."/>
            <person name="Kogle M.E."/>
            <person name="Kuo A."/>
            <person name="Riley R."/>
            <person name="Clum A."/>
            <person name="Nolan M."/>
            <person name="Lipzen A."/>
            <person name="Salamov A."/>
            <person name="Henrissat B."/>
            <person name="Wiebenga A."/>
            <person name="De vries R.P."/>
            <person name="Grigoriev I.V."/>
            <person name="Mortensen U.H."/>
            <person name="Andersen M.R."/>
            <person name="Baker S.E."/>
        </authorList>
    </citation>
    <scope>NUCLEOTIDE SEQUENCE</scope>
    <source>
        <strain evidence="1">CBS 621.78</strain>
    </source>
</reference>
<accession>A0ACD1FS35</accession>
<keyword evidence="2" id="KW-1185">Reference proteome</keyword>
<organism evidence="1 2">
    <name type="scientific">Aspergillus brunneoviolaceus CBS 621.78</name>
    <dbReference type="NCBI Taxonomy" id="1450534"/>
    <lineage>
        <taxon>Eukaryota</taxon>
        <taxon>Fungi</taxon>
        <taxon>Dikarya</taxon>
        <taxon>Ascomycota</taxon>
        <taxon>Pezizomycotina</taxon>
        <taxon>Eurotiomycetes</taxon>
        <taxon>Eurotiomycetidae</taxon>
        <taxon>Eurotiales</taxon>
        <taxon>Aspergillaceae</taxon>
        <taxon>Aspergillus</taxon>
        <taxon>Aspergillus subgen. Circumdati</taxon>
    </lineage>
</organism>
<gene>
    <name evidence="1" type="ORF">BO95DRAFT_437236</name>
</gene>
<evidence type="ECO:0000313" key="2">
    <source>
        <dbReference type="Proteomes" id="UP000249057"/>
    </source>
</evidence>
<dbReference type="EMBL" id="KZ825430">
    <property type="protein sequence ID" value="RAH39808.1"/>
    <property type="molecule type" value="Genomic_DNA"/>
</dbReference>
<name>A0ACD1FS35_9EURO</name>
<feature type="non-terminal residue" evidence="1">
    <location>
        <position position="1"/>
    </location>
</feature>